<name>A0A6A4Q8F5_LUPAL</name>
<accession>A0A6A4Q8F5</accession>
<dbReference type="PANTHER" id="PTHR33184:SF72">
    <property type="entry name" value="BETA-1,3-N-ACETYLGLUCOSAMINYLTRANSFERASE FAMILY PROTEIN"/>
    <property type="match status" value="1"/>
</dbReference>
<dbReference type="InterPro" id="IPR040361">
    <property type="entry name" value="TPD1"/>
</dbReference>
<evidence type="ECO:0000313" key="1">
    <source>
        <dbReference type="EMBL" id="KAE9610465.1"/>
    </source>
</evidence>
<dbReference type="OrthoDB" id="603213at2759"/>
<gene>
    <name evidence="1" type="ORF">Lalb_Chr07g0186891</name>
</gene>
<dbReference type="EMBL" id="WOCE01000007">
    <property type="protein sequence ID" value="KAE9610465.1"/>
    <property type="molecule type" value="Genomic_DNA"/>
</dbReference>
<evidence type="ECO:0000313" key="2">
    <source>
        <dbReference type="Proteomes" id="UP000447434"/>
    </source>
</evidence>
<dbReference type="Pfam" id="PF24068">
    <property type="entry name" value="TPD1_C"/>
    <property type="match status" value="1"/>
</dbReference>
<dbReference type="Proteomes" id="UP000447434">
    <property type="component" value="Chromosome 7"/>
</dbReference>
<comment type="caution">
    <text evidence="1">The sequence shown here is derived from an EMBL/GenBank/DDBJ whole genome shotgun (WGS) entry which is preliminary data.</text>
</comment>
<reference evidence="2" key="1">
    <citation type="journal article" date="2020" name="Nat. Commun.">
        <title>Genome sequence of the cluster root forming white lupin.</title>
        <authorList>
            <person name="Hufnagel B."/>
            <person name="Marques A."/>
            <person name="Soriano A."/>
            <person name="Marques L."/>
            <person name="Divol F."/>
            <person name="Doumas P."/>
            <person name="Sallet E."/>
            <person name="Mancinotti D."/>
            <person name="Carrere S."/>
            <person name="Marande W."/>
            <person name="Arribat S."/>
            <person name="Keller J."/>
            <person name="Huneau C."/>
            <person name="Blein T."/>
            <person name="Aime D."/>
            <person name="Laguerre M."/>
            <person name="Taylor J."/>
            <person name="Schubert V."/>
            <person name="Nelson M."/>
            <person name="Geu-Flores F."/>
            <person name="Crespi M."/>
            <person name="Gallardo-Guerrero K."/>
            <person name="Delaux P.-M."/>
            <person name="Salse J."/>
            <person name="Berges H."/>
            <person name="Guyot R."/>
            <person name="Gouzy J."/>
            <person name="Peret B."/>
        </authorList>
    </citation>
    <scope>NUCLEOTIDE SEQUENCE [LARGE SCALE GENOMIC DNA]</scope>
    <source>
        <strain evidence="2">cv. Amiga</strain>
    </source>
</reference>
<dbReference type="PANTHER" id="PTHR33184">
    <property type="entry name" value="PROTEIN TAPETUM DETERMINANT 1-LIKE-RELATED"/>
    <property type="match status" value="1"/>
</dbReference>
<sequence>MATIIKNISILLFFLGLISQGYCKPCSLSDIFVKQSETGIKIQGKPEWLVTVINNCDCRQSFVMLNCYRFKTVEPVDTNIMSYSGTQFCLINSGKPISNKPVTFKYASDKAFRMTPTFSQMAC</sequence>
<keyword evidence="2" id="KW-1185">Reference proteome</keyword>
<dbReference type="AlphaFoldDB" id="A0A6A4Q8F5"/>
<organism evidence="1 2">
    <name type="scientific">Lupinus albus</name>
    <name type="common">White lupine</name>
    <name type="synonym">Lupinus termis</name>
    <dbReference type="NCBI Taxonomy" id="3870"/>
    <lineage>
        <taxon>Eukaryota</taxon>
        <taxon>Viridiplantae</taxon>
        <taxon>Streptophyta</taxon>
        <taxon>Embryophyta</taxon>
        <taxon>Tracheophyta</taxon>
        <taxon>Spermatophyta</taxon>
        <taxon>Magnoliopsida</taxon>
        <taxon>eudicotyledons</taxon>
        <taxon>Gunneridae</taxon>
        <taxon>Pentapetalae</taxon>
        <taxon>rosids</taxon>
        <taxon>fabids</taxon>
        <taxon>Fabales</taxon>
        <taxon>Fabaceae</taxon>
        <taxon>Papilionoideae</taxon>
        <taxon>50 kb inversion clade</taxon>
        <taxon>genistoids sensu lato</taxon>
        <taxon>core genistoids</taxon>
        <taxon>Genisteae</taxon>
        <taxon>Lupinus</taxon>
    </lineage>
</organism>
<dbReference type="GO" id="GO:0001709">
    <property type="term" value="P:cell fate determination"/>
    <property type="evidence" value="ECO:0007669"/>
    <property type="project" value="TreeGrafter"/>
</dbReference>
<protein>
    <submittedName>
        <fullName evidence="1">Uncharacterized protein</fullName>
    </submittedName>
</protein>
<proteinExistence type="predicted"/>